<accession>L1IXS6</accession>
<dbReference type="EMBL" id="JH993026">
    <property type="protein sequence ID" value="EKX41078.1"/>
    <property type="molecule type" value="Genomic_DNA"/>
</dbReference>
<gene>
    <name evidence="2" type="ORF">GUITHDRAFT_112811</name>
</gene>
<sequence length="544" mass="61567">MNRNNQDVDIQRAKDAIKALKNGLKVEKGVVEERNRLVQHGGKQEGARQYEGRKVGIDFFQSPRGPPGDLRKRRDNHPGRQGLAGEYPGDRTKGNPWEWNCEWEEMGMPQETKAAMEAENRRVAGRGGQPGRLVYGRGIYPIVQGELIKAEAERKQKELNVNYGQVLAERCAQILQFEALRRDVFEGRVCWEKKDGRWTVKGHIEDDYLILAARKGIDLLNETPFYFDRPEGDRRPRRQHEMLSQLCRANTLRDVKAIPKPNPPYAWVEEEEKGGNYPQRTEWDLRSLLRGERRTVAMQRAEVIDRRADLSVERADDWDGDGNEDEDAMMQQEAAVMESEDGREVQVFYPAAPPAHHDAESFKDLTPMEIEVALNPPTRRIEVFHHMGKLVQPDPKQAMGNQQQVVPPALDLGQWRIGVVDAGELPTGKVVGGKSVYGDCGVLGGDGRLLGKAHPFRDGAGEEEEDGVPAFGRFKIAGNRNYGLNRNLLNPVAPLEGEVAKFVDRGDGVVQCCFRNMPVKPPNRRTYRRDDLRPVSVNNTFCLR</sequence>
<dbReference type="RefSeq" id="XP_005828058.1">
    <property type="nucleotide sequence ID" value="XM_005828001.1"/>
</dbReference>
<dbReference type="GeneID" id="17297732"/>
<feature type="compositionally biased region" description="Basic and acidic residues" evidence="1">
    <location>
        <begin position="69"/>
        <end position="78"/>
    </location>
</feature>
<feature type="region of interest" description="Disordered" evidence="1">
    <location>
        <begin position="57"/>
        <end position="91"/>
    </location>
</feature>
<dbReference type="EnsemblProtists" id="EKX41078">
    <property type="protein sequence ID" value="EKX41078"/>
    <property type="gene ID" value="GUITHDRAFT_112811"/>
</dbReference>
<keyword evidence="4" id="KW-1185">Reference proteome</keyword>
<dbReference type="AlphaFoldDB" id="L1IXS6"/>
<evidence type="ECO:0000256" key="1">
    <source>
        <dbReference type="SAM" id="MobiDB-lite"/>
    </source>
</evidence>
<dbReference type="KEGG" id="gtt:GUITHDRAFT_112811"/>
<dbReference type="Proteomes" id="UP000011087">
    <property type="component" value="Unassembled WGS sequence"/>
</dbReference>
<dbReference type="HOGENOM" id="CLU_501049_0_0_1"/>
<reference evidence="3" key="3">
    <citation type="submission" date="2016-03" db="UniProtKB">
        <authorList>
            <consortium name="EnsemblProtists"/>
        </authorList>
    </citation>
    <scope>IDENTIFICATION</scope>
</reference>
<dbReference type="PaxDb" id="55529-EKX41078"/>
<evidence type="ECO:0000313" key="2">
    <source>
        <dbReference type="EMBL" id="EKX41078.1"/>
    </source>
</evidence>
<evidence type="ECO:0000313" key="4">
    <source>
        <dbReference type="Proteomes" id="UP000011087"/>
    </source>
</evidence>
<reference evidence="4" key="2">
    <citation type="submission" date="2012-11" db="EMBL/GenBank/DDBJ databases">
        <authorList>
            <person name="Kuo A."/>
            <person name="Curtis B.A."/>
            <person name="Tanifuji G."/>
            <person name="Burki F."/>
            <person name="Gruber A."/>
            <person name="Irimia M."/>
            <person name="Maruyama S."/>
            <person name="Arias M.C."/>
            <person name="Ball S.G."/>
            <person name="Gile G.H."/>
            <person name="Hirakawa Y."/>
            <person name="Hopkins J.F."/>
            <person name="Rensing S.A."/>
            <person name="Schmutz J."/>
            <person name="Symeonidi A."/>
            <person name="Elias M."/>
            <person name="Eveleigh R.J."/>
            <person name="Herman E.K."/>
            <person name="Klute M.J."/>
            <person name="Nakayama T."/>
            <person name="Obornik M."/>
            <person name="Reyes-Prieto A."/>
            <person name="Armbrust E.V."/>
            <person name="Aves S.J."/>
            <person name="Beiko R.G."/>
            <person name="Coutinho P."/>
            <person name="Dacks J.B."/>
            <person name="Durnford D.G."/>
            <person name="Fast N.M."/>
            <person name="Green B.R."/>
            <person name="Grisdale C."/>
            <person name="Hempe F."/>
            <person name="Henrissat B."/>
            <person name="Hoppner M.P."/>
            <person name="Ishida K.-I."/>
            <person name="Kim E."/>
            <person name="Koreny L."/>
            <person name="Kroth P.G."/>
            <person name="Liu Y."/>
            <person name="Malik S.-B."/>
            <person name="Maier U.G."/>
            <person name="McRose D."/>
            <person name="Mock T."/>
            <person name="Neilson J.A."/>
            <person name="Onodera N.T."/>
            <person name="Poole A.M."/>
            <person name="Pritham E.J."/>
            <person name="Richards T.A."/>
            <person name="Rocap G."/>
            <person name="Roy S.W."/>
            <person name="Sarai C."/>
            <person name="Schaack S."/>
            <person name="Shirato S."/>
            <person name="Slamovits C.H."/>
            <person name="Spencer D.F."/>
            <person name="Suzuki S."/>
            <person name="Worden A.Z."/>
            <person name="Zauner S."/>
            <person name="Barry K."/>
            <person name="Bell C."/>
            <person name="Bharti A.K."/>
            <person name="Crow J.A."/>
            <person name="Grimwood J."/>
            <person name="Kramer R."/>
            <person name="Lindquist E."/>
            <person name="Lucas S."/>
            <person name="Salamov A."/>
            <person name="McFadden G.I."/>
            <person name="Lane C.E."/>
            <person name="Keeling P.J."/>
            <person name="Gray M.W."/>
            <person name="Grigoriev I.V."/>
            <person name="Archibald J.M."/>
        </authorList>
    </citation>
    <scope>NUCLEOTIDE SEQUENCE</scope>
    <source>
        <strain evidence="4">CCMP2712</strain>
    </source>
</reference>
<name>L1IXS6_GUITC</name>
<organism evidence="2">
    <name type="scientific">Guillardia theta (strain CCMP2712)</name>
    <name type="common">Cryptophyte</name>
    <dbReference type="NCBI Taxonomy" id="905079"/>
    <lineage>
        <taxon>Eukaryota</taxon>
        <taxon>Cryptophyceae</taxon>
        <taxon>Pyrenomonadales</taxon>
        <taxon>Geminigeraceae</taxon>
        <taxon>Guillardia</taxon>
    </lineage>
</organism>
<proteinExistence type="predicted"/>
<reference evidence="2 4" key="1">
    <citation type="journal article" date="2012" name="Nature">
        <title>Algal genomes reveal evolutionary mosaicism and the fate of nucleomorphs.</title>
        <authorList>
            <consortium name="DOE Joint Genome Institute"/>
            <person name="Curtis B.A."/>
            <person name="Tanifuji G."/>
            <person name="Burki F."/>
            <person name="Gruber A."/>
            <person name="Irimia M."/>
            <person name="Maruyama S."/>
            <person name="Arias M.C."/>
            <person name="Ball S.G."/>
            <person name="Gile G.H."/>
            <person name="Hirakawa Y."/>
            <person name="Hopkins J.F."/>
            <person name="Kuo A."/>
            <person name="Rensing S.A."/>
            <person name="Schmutz J."/>
            <person name="Symeonidi A."/>
            <person name="Elias M."/>
            <person name="Eveleigh R.J."/>
            <person name="Herman E.K."/>
            <person name="Klute M.J."/>
            <person name="Nakayama T."/>
            <person name="Obornik M."/>
            <person name="Reyes-Prieto A."/>
            <person name="Armbrust E.V."/>
            <person name="Aves S.J."/>
            <person name="Beiko R.G."/>
            <person name="Coutinho P."/>
            <person name="Dacks J.B."/>
            <person name="Durnford D.G."/>
            <person name="Fast N.M."/>
            <person name="Green B.R."/>
            <person name="Grisdale C.J."/>
            <person name="Hempel F."/>
            <person name="Henrissat B."/>
            <person name="Hoppner M.P."/>
            <person name="Ishida K."/>
            <person name="Kim E."/>
            <person name="Koreny L."/>
            <person name="Kroth P.G."/>
            <person name="Liu Y."/>
            <person name="Malik S.B."/>
            <person name="Maier U.G."/>
            <person name="McRose D."/>
            <person name="Mock T."/>
            <person name="Neilson J.A."/>
            <person name="Onodera N.T."/>
            <person name="Poole A.M."/>
            <person name="Pritham E.J."/>
            <person name="Richards T.A."/>
            <person name="Rocap G."/>
            <person name="Roy S.W."/>
            <person name="Sarai C."/>
            <person name="Schaack S."/>
            <person name="Shirato S."/>
            <person name="Slamovits C.H."/>
            <person name="Spencer D.F."/>
            <person name="Suzuki S."/>
            <person name="Worden A.Z."/>
            <person name="Zauner S."/>
            <person name="Barry K."/>
            <person name="Bell C."/>
            <person name="Bharti A.K."/>
            <person name="Crow J.A."/>
            <person name="Grimwood J."/>
            <person name="Kramer R."/>
            <person name="Lindquist E."/>
            <person name="Lucas S."/>
            <person name="Salamov A."/>
            <person name="McFadden G.I."/>
            <person name="Lane C.E."/>
            <person name="Keeling P.J."/>
            <person name="Gray M.W."/>
            <person name="Grigoriev I.V."/>
            <person name="Archibald J.M."/>
        </authorList>
    </citation>
    <scope>NUCLEOTIDE SEQUENCE</scope>
    <source>
        <strain evidence="2 4">CCMP2712</strain>
    </source>
</reference>
<evidence type="ECO:0000313" key="3">
    <source>
        <dbReference type="EnsemblProtists" id="EKX41078"/>
    </source>
</evidence>
<protein>
    <submittedName>
        <fullName evidence="2 3">Uncharacterized protein</fullName>
    </submittedName>
</protein>